<dbReference type="Proteomes" id="UP000068067">
    <property type="component" value="Chromosome"/>
</dbReference>
<keyword evidence="2" id="KW-1185">Reference proteome</keyword>
<name>A0A0M4CIF2_9CORY</name>
<dbReference type="OrthoDB" id="3194844at2"/>
<dbReference type="RefSeq" id="WP_053546001.1">
    <property type="nucleotide sequence ID" value="NZ_CP009220.1"/>
</dbReference>
<dbReference type="AlphaFoldDB" id="A0A0M4CIF2"/>
<organism evidence="1 2">
    <name type="scientific">Corynebacterium deserti GIMN1.010</name>
    <dbReference type="NCBI Taxonomy" id="931089"/>
    <lineage>
        <taxon>Bacteria</taxon>
        <taxon>Bacillati</taxon>
        <taxon>Actinomycetota</taxon>
        <taxon>Actinomycetes</taxon>
        <taxon>Mycobacteriales</taxon>
        <taxon>Corynebacteriaceae</taxon>
        <taxon>Corynebacterium</taxon>
    </lineage>
</organism>
<evidence type="ECO:0000313" key="2">
    <source>
        <dbReference type="Proteomes" id="UP000068067"/>
    </source>
</evidence>
<dbReference type="EMBL" id="CP009220">
    <property type="protein sequence ID" value="ALC07140.1"/>
    <property type="molecule type" value="Genomic_DNA"/>
</dbReference>
<evidence type="ECO:0000313" key="1">
    <source>
        <dbReference type="EMBL" id="ALC07140.1"/>
    </source>
</evidence>
<sequence>MKALEVAYQRVEVETAELMRDLIISHGVPTNSTQAHALAQELYLPIMESRNRMWMREAEAIAKEFPDVEIGDIAPYNMQSTQKLVMNCAGLNKEARSTVLLEYYDPETQKMRKTRMTPYLDPDDPTIIAAFEKRVHAATARHIKQASRDLIEETAYKNGMGWARQLTGKENCTMCALLASRGAVYREDTVLTKRDGSRYHDNCDCTATLVKGGRYEGDDEAQELYGLWLKAGGDMSEFGKLYREAMSFVGVAA</sequence>
<accession>A0A0M4CIF2</accession>
<gene>
    <name evidence="1" type="ORF">CDES_14075</name>
</gene>
<evidence type="ECO:0008006" key="3">
    <source>
        <dbReference type="Google" id="ProtNLM"/>
    </source>
</evidence>
<proteinExistence type="predicted"/>
<dbReference type="KEGG" id="cdx:CDES_14075"/>
<dbReference type="Pfam" id="PF25310">
    <property type="entry name" value="VG15"/>
    <property type="match status" value="1"/>
</dbReference>
<reference evidence="1 2" key="1">
    <citation type="submission" date="2014-08" db="EMBL/GenBank/DDBJ databases">
        <title>Complete genome sequence of Corynebacterium deserti GIMN1.010 (=DSM 45689), isolated from desert sand in western China.</title>
        <authorList>
            <person name="Ruckert C."/>
            <person name="Albersmeier A."/>
            <person name="Kalinowski J."/>
        </authorList>
    </citation>
    <scope>NUCLEOTIDE SEQUENCE [LARGE SCALE GENOMIC DNA]</scope>
    <source>
        <strain evidence="1 2">GIMN1.010</strain>
    </source>
</reference>
<dbReference type="STRING" id="931089.CDES_14075"/>
<protein>
    <recommendedName>
        <fullName evidence="3">Phage head morphogenesis domain-containing protein</fullName>
    </recommendedName>
</protein>
<dbReference type="InterPro" id="IPR057369">
    <property type="entry name" value="VG15"/>
</dbReference>
<dbReference type="PATRIC" id="fig|931089.4.peg.2846"/>